<dbReference type="SUPFAM" id="SSF53649">
    <property type="entry name" value="Alkaline phosphatase-like"/>
    <property type="match status" value="1"/>
</dbReference>
<evidence type="ECO:0000256" key="2">
    <source>
        <dbReference type="ARBA" id="ARBA00008779"/>
    </source>
</evidence>
<protein>
    <submittedName>
        <fullName evidence="5">Arylsulfatase A</fullName>
    </submittedName>
</protein>
<feature type="non-terminal residue" evidence="5">
    <location>
        <position position="1"/>
    </location>
</feature>
<keyword evidence="6" id="KW-1185">Reference proteome</keyword>
<dbReference type="Pfam" id="PF00884">
    <property type="entry name" value="Sulfatase"/>
    <property type="match status" value="1"/>
</dbReference>
<evidence type="ECO:0000313" key="5">
    <source>
        <dbReference type="EMBL" id="KAG6924452.1"/>
    </source>
</evidence>
<gene>
    <name evidence="5" type="primary">ARSA</name>
    <name evidence="5" type="ORF">G0U57_017318</name>
</gene>
<dbReference type="InterPro" id="IPR050738">
    <property type="entry name" value="Sulfatase"/>
</dbReference>
<evidence type="ECO:0000313" key="6">
    <source>
        <dbReference type="Proteomes" id="UP000765507"/>
    </source>
</evidence>
<name>A0A8T1S5R5_CHESE</name>
<accession>A0A8T1S5R5</accession>
<comment type="caution">
    <text evidence="5">The sequence shown here is derived from an EMBL/GenBank/DDBJ whole genome shotgun (WGS) entry which is preliminary data.</text>
</comment>
<dbReference type="PANTHER" id="PTHR42693">
    <property type="entry name" value="ARYLSULFATASE FAMILY MEMBER"/>
    <property type="match status" value="1"/>
</dbReference>
<evidence type="ECO:0000256" key="1">
    <source>
        <dbReference type="ARBA" id="ARBA00001913"/>
    </source>
</evidence>
<feature type="domain" description="Sulfatase N-terminal" evidence="4">
    <location>
        <begin position="129"/>
        <end position="181"/>
    </location>
</feature>
<organism evidence="5 6">
    <name type="scientific">Chelydra serpentina</name>
    <name type="common">Snapping turtle</name>
    <name type="synonym">Testudo serpentina</name>
    <dbReference type="NCBI Taxonomy" id="8475"/>
    <lineage>
        <taxon>Eukaryota</taxon>
        <taxon>Metazoa</taxon>
        <taxon>Chordata</taxon>
        <taxon>Craniata</taxon>
        <taxon>Vertebrata</taxon>
        <taxon>Euteleostomi</taxon>
        <taxon>Archelosauria</taxon>
        <taxon>Testudinata</taxon>
        <taxon>Testudines</taxon>
        <taxon>Cryptodira</taxon>
        <taxon>Durocryptodira</taxon>
        <taxon>Americhelydia</taxon>
        <taxon>Chelydroidea</taxon>
        <taxon>Chelydridae</taxon>
        <taxon>Chelydra</taxon>
    </lineage>
</organism>
<dbReference type="OrthoDB" id="103349at2759"/>
<keyword evidence="3" id="KW-1133">Transmembrane helix</keyword>
<feature type="transmembrane region" description="Helical" evidence="3">
    <location>
        <begin position="107"/>
        <end position="125"/>
    </location>
</feature>
<comment type="similarity">
    <text evidence="2">Belongs to the sulfatase family.</text>
</comment>
<reference evidence="5 6" key="1">
    <citation type="journal article" date="2020" name="G3 (Bethesda)">
        <title>Draft Genome of the Common Snapping Turtle, Chelydra serpentina, a Model for Phenotypic Plasticity in Reptiles.</title>
        <authorList>
            <person name="Das D."/>
            <person name="Singh S.K."/>
            <person name="Bierstedt J."/>
            <person name="Erickson A."/>
            <person name="Galli G.L.J."/>
            <person name="Crossley D.A. 2nd"/>
            <person name="Rhen T."/>
        </authorList>
    </citation>
    <scope>NUCLEOTIDE SEQUENCE [LARGE SCALE GENOMIC DNA]</scope>
    <source>
        <strain evidence="5">KW</strain>
    </source>
</reference>
<proteinExistence type="inferred from homology"/>
<dbReference type="AlphaFoldDB" id="A0A8T1S5R5"/>
<keyword evidence="3" id="KW-0812">Transmembrane</keyword>
<dbReference type="EMBL" id="JAHGAV010000594">
    <property type="protein sequence ID" value="KAG6924452.1"/>
    <property type="molecule type" value="Genomic_DNA"/>
</dbReference>
<dbReference type="GO" id="GO:0004065">
    <property type="term" value="F:arylsulfatase activity"/>
    <property type="evidence" value="ECO:0007669"/>
    <property type="project" value="TreeGrafter"/>
</dbReference>
<dbReference type="PANTHER" id="PTHR42693:SF11">
    <property type="entry name" value="ARYLSULFATASE A"/>
    <property type="match status" value="1"/>
</dbReference>
<dbReference type="InterPro" id="IPR000917">
    <property type="entry name" value="Sulfatase_N"/>
</dbReference>
<evidence type="ECO:0000259" key="4">
    <source>
        <dbReference type="Pfam" id="PF00884"/>
    </source>
</evidence>
<dbReference type="Proteomes" id="UP000765507">
    <property type="component" value="Unassembled WGS sequence"/>
</dbReference>
<dbReference type="Gene3D" id="3.40.720.10">
    <property type="entry name" value="Alkaline Phosphatase, subunit A"/>
    <property type="match status" value="1"/>
</dbReference>
<comment type="cofactor">
    <cofactor evidence="1">
        <name>Ca(2+)</name>
        <dbReference type="ChEBI" id="CHEBI:29108"/>
    </cofactor>
</comment>
<dbReference type="InterPro" id="IPR017850">
    <property type="entry name" value="Alkaline_phosphatase_core_sf"/>
</dbReference>
<evidence type="ECO:0000256" key="3">
    <source>
        <dbReference type="SAM" id="Phobius"/>
    </source>
</evidence>
<sequence length="181" mass="19395">FRAAPWGRGPGSAALRTRGWRALAPPAPRTPWLAGAGIQRVLLEHFANVTSAVVWTLLCAKLCFLWQAGWRGLARASGQLGISGWPVEVLLRPSPVRARWASGDMRWACIWLLCPLGLLALLSAATSPPNILLIFADDLGFGDLGSYGHPTSATPNLDKMAAGGLRFTDFYASCPVCSPSR</sequence>
<keyword evidence="3" id="KW-0472">Membrane</keyword>